<dbReference type="InterPro" id="IPR052035">
    <property type="entry name" value="ZnF_BED_domain_contain"/>
</dbReference>
<gene>
    <name evidence="1" type="ORF">RHSIM_Rhsim12G0084900</name>
</gene>
<comment type="caution">
    <text evidence="1">The sequence shown here is derived from an EMBL/GenBank/DDBJ whole genome shotgun (WGS) entry which is preliminary data.</text>
</comment>
<dbReference type="EMBL" id="WJXA01000012">
    <property type="protein sequence ID" value="KAF7123264.1"/>
    <property type="molecule type" value="Genomic_DNA"/>
</dbReference>
<proteinExistence type="predicted"/>
<dbReference type="PANTHER" id="PTHR46481:SF6">
    <property type="entry name" value="ZINC FINGER BED DOMAIN-CONTAINING PROTEIN RICESLEEPER 2-LIKE"/>
    <property type="match status" value="1"/>
</dbReference>
<dbReference type="SUPFAM" id="SSF53098">
    <property type="entry name" value="Ribonuclease H-like"/>
    <property type="match status" value="1"/>
</dbReference>
<organism evidence="1 2">
    <name type="scientific">Rhododendron simsii</name>
    <name type="common">Sims's rhododendron</name>
    <dbReference type="NCBI Taxonomy" id="118357"/>
    <lineage>
        <taxon>Eukaryota</taxon>
        <taxon>Viridiplantae</taxon>
        <taxon>Streptophyta</taxon>
        <taxon>Embryophyta</taxon>
        <taxon>Tracheophyta</taxon>
        <taxon>Spermatophyta</taxon>
        <taxon>Magnoliopsida</taxon>
        <taxon>eudicotyledons</taxon>
        <taxon>Gunneridae</taxon>
        <taxon>Pentapetalae</taxon>
        <taxon>asterids</taxon>
        <taxon>Ericales</taxon>
        <taxon>Ericaceae</taxon>
        <taxon>Ericoideae</taxon>
        <taxon>Rhodoreae</taxon>
        <taxon>Rhododendron</taxon>
    </lineage>
</organism>
<dbReference type="AlphaFoldDB" id="A0A834G554"/>
<reference evidence="1" key="1">
    <citation type="submission" date="2019-11" db="EMBL/GenBank/DDBJ databases">
        <authorList>
            <person name="Liu Y."/>
            <person name="Hou J."/>
            <person name="Li T.-Q."/>
            <person name="Guan C.-H."/>
            <person name="Wu X."/>
            <person name="Wu H.-Z."/>
            <person name="Ling F."/>
            <person name="Zhang R."/>
            <person name="Shi X.-G."/>
            <person name="Ren J.-P."/>
            <person name="Chen E.-F."/>
            <person name="Sun J.-M."/>
        </authorList>
    </citation>
    <scope>NUCLEOTIDE SEQUENCE</scope>
    <source>
        <strain evidence="1">Adult_tree_wgs_1</strain>
        <tissue evidence="1">Leaves</tissue>
    </source>
</reference>
<evidence type="ECO:0000313" key="1">
    <source>
        <dbReference type="EMBL" id="KAF7123264.1"/>
    </source>
</evidence>
<protein>
    <submittedName>
        <fullName evidence="1">Uncharacterized protein</fullName>
    </submittedName>
</protein>
<dbReference type="PANTHER" id="PTHR46481">
    <property type="entry name" value="ZINC FINGER BED DOMAIN-CONTAINING PROTEIN 4"/>
    <property type="match status" value="1"/>
</dbReference>
<evidence type="ECO:0000313" key="2">
    <source>
        <dbReference type="Proteomes" id="UP000626092"/>
    </source>
</evidence>
<keyword evidence="2" id="KW-1185">Reference proteome</keyword>
<accession>A0A834G554</accession>
<dbReference type="OrthoDB" id="1873329at2759"/>
<dbReference type="Proteomes" id="UP000626092">
    <property type="component" value="Unassembled WGS sequence"/>
</dbReference>
<sequence length="224" mass="24939">MAVVDGFRERRLRTDSGNGGGRNPITTAADSLELLACGSTCLLSKSRSSPDLWSSLTSDGYLALTAHYTDEDWILQKKILNVRHVPPPHNGPILAERVIDLVKDWGIDKKIFTLTLDNAKYNDGLVDVLKRHILLSNSLSCDGQFFHIRCGAHVLNLIVQDGLKVIEEAIHSVRESVKYVKGSEARAIKFAECLAQLPSSCSKKVRQDIVTRWNSIYSMLECDM</sequence>
<name>A0A834G554_RHOSS</name>
<dbReference type="InterPro" id="IPR012337">
    <property type="entry name" value="RNaseH-like_sf"/>
</dbReference>